<organism evidence="2 3">
    <name type="scientific">Halohasta litorea</name>
    <dbReference type="NCBI Taxonomy" id="869891"/>
    <lineage>
        <taxon>Archaea</taxon>
        <taxon>Methanobacteriati</taxon>
        <taxon>Methanobacteriota</taxon>
        <taxon>Stenosarchaea group</taxon>
        <taxon>Halobacteria</taxon>
        <taxon>Halobacteriales</taxon>
        <taxon>Haloferacaceae</taxon>
        <taxon>Halohasta</taxon>
    </lineage>
</organism>
<dbReference type="AlphaFoldDB" id="A0ABD6DA67"/>
<evidence type="ECO:0000313" key="2">
    <source>
        <dbReference type="EMBL" id="MFD1642267.1"/>
    </source>
</evidence>
<reference evidence="2 3" key="1">
    <citation type="journal article" date="2019" name="Int. J. Syst. Evol. Microbiol.">
        <title>The Global Catalogue of Microorganisms (GCM) 10K type strain sequencing project: providing services to taxonomists for standard genome sequencing and annotation.</title>
        <authorList>
            <consortium name="The Broad Institute Genomics Platform"/>
            <consortium name="The Broad Institute Genome Sequencing Center for Infectious Disease"/>
            <person name="Wu L."/>
            <person name="Ma J."/>
        </authorList>
    </citation>
    <scope>NUCLEOTIDE SEQUENCE [LARGE SCALE GENOMIC DNA]</scope>
    <source>
        <strain evidence="2 3">CGMCC 1.10593</strain>
    </source>
</reference>
<feature type="region of interest" description="Disordered" evidence="1">
    <location>
        <begin position="1"/>
        <end position="51"/>
    </location>
</feature>
<keyword evidence="3" id="KW-1185">Reference proteome</keyword>
<proteinExistence type="predicted"/>
<dbReference type="EMBL" id="JBHUDM010000002">
    <property type="protein sequence ID" value="MFD1642267.1"/>
    <property type="molecule type" value="Genomic_DNA"/>
</dbReference>
<dbReference type="Proteomes" id="UP001597052">
    <property type="component" value="Unassembled WGS sequence"/>
</dbReference>
<evidence type="ECO:0000313" key="3">
    <source>
        <dbReference type="Proteomes" id="UP001597052"/>
    </source>
</evidence>
<dbReference type="RefSeq" id="WP_256395362.1">
    <property type="nucleotide sequence ID" value="NZ_JANHDJ010000002.1"/>
</dbReference>
<evidence type="ECO:0000256" key="1">
    <source>
        <dbReference type="SAM" id="MobiDB-lite"/>
    </source>
</evidence>
<feature type="compositionally biased region" description="Polar residues" evidence="1">
    <location>
        <begin position="1"/>
        <end position="19"/>
    </location>
</feature>
<feature type="compositionally biased region" description="Polar residues" evidence="1">
    <location>
        <begin position="30"/>
        <end position="51"/>
    </location>
</feature>
<accession>A0ABD6DA67</accession>
<sequence length="51" mass="5363">MTRNHSNGATTLAGGNSQCGVVHDGRSESRTAPTDSNQSTNRTTMVTIDAR</sequence>
<gene>
    <name evidence="2" type="ORF">ACFSBW_10330</name>
</gene>
<name>A0ABD6DA67_9EURY</name>
<comment type="caution">
    <text evidence="2">The sequence shown here is derived from an EMBL/GenBank/DDBJ whole genome shotgun (WGS) entry which is preliminary data.</text>
</comment>
<protein>
    <submittedName>
        <fullName evidence="2">Uncharacterized protein</fullName>
    </submittedName>
</protein>